<evidence type="ECO:0000313" key="2">
    <source>
        <dbReference type="Ensembl" id="ENSCSAVP00000007593.1"/>
    </source>
</evidence>
<dbReference type="GeneTree" id="ENSGT00390000012877"/>
<proteinExistence type="predicted"/>
<dbReference type="PANTHER" id="PTHR15157:SF5">
    <property type="entry name" value="UV RADIATION RESISTANCE-ASSOCIATED GENE PROTEIN"/>
    <property type="match status" value="1"/>
</dbReference>
<dbReference type="GO" id="GO:0032991">
    <property type="term" value="C:protein-containing complex"/>
    <property type="evidence" value="ECO:0007669"/>
    <property type="project" value="UniProtKB-ARBA"/>
</dbReference>
<reference evidence="2" key="3">
    <citation type="submission" date="2025-09" db="UniProtKB">
        <authorList>
            <consortium name="Ensembl"/>
        </authorList>
    </citation>
    <scope>IDENTIFICATION</scope>
</reference>
<reference evidence="3" key="1">
    <citation type="submission" date="2003-08" db="EMBL/GenBank/DDBJ databases">
        <authorList>
            <person name="Birren B."/>
            <person name="Nusbaum C."/>
            <person name="Abebe A."/>
            <person name="Abouelleil A."/>
            <person name="Adekoya E."/>
            <person name="Ait-zahra M."/>
            <person name="Allen N."/>
            <person name="Allen T."/>
            <person name="An P."/>
            <person name="Anderson M."/>
            <person name="Anderson S."/>
            <person name="Arachchi H."/>
            <person name="Armbruster J."/>
            <person name="Bachantsang P."/>
            <person name="Baldwin J."/>
            <person name="Barry A."/>
            <person name="Bayul T."/>
            <person name="Blitshsteyn B."/>
            <person name="Bloom T."/>
            <person name="Blye J."/>
            <person name="Boguslavskiy L."/>
            <person name="Borowsky M."/>
            <person name="Boukhgalter B."/>
            <person name="Brunache A."/>
            <person name="Butler J."/>
            <person name="Calixte N."/>
            <person name="Calvo S."/>
            <person name="Camarata J."/>
            <person name="Campo K."/>
            <person name="Chang J."/>
            <person name="Cheshatsang Y."/>
            <person name="Citroen M."/>
            <person name="Collymore A."/>
            <person name="Considine T."/>
            <person name="Cook A."/>
            <person name="Cooke P."/>
            <person name="Corum B."/>
            <person name="Cuomo C."/>
            <person name="David R."/>
            <person name="Dawoe T."/>
            <person name="Degray S."/>
            <person name="Dodge S."/>
            <person name="Dooley K."/>
            <person name="Dorje P."/>
            <person name="Dorjee K."/>
            <person name="Dorris L."/>
            <person name="Duffey N."/>
            <person name="Dupes A."/>
            <person name="Elkins T."/>
            <person name="Engels R."/>
            <person name="Erickson J."/>
            <person name="Farina A."/>
            <person name="Faro S."/>
            <person name="Ferreira P."/>
            <person name="Fischer H."/>
            <person name="Fitzgerald M."/>
            <person name="Foley K."/>
            <person name="Gage D."/>
            <person name="Galagan J."/>
            <person name="Gearin G."/>
            <person name="Gnerre S."/>
            <person name="Gnirke A."/>
            <person name="Goyette A."/>
            <person name="Graham J."/>
            <person name="Grandbois E."/>
            <person name="Gyaltsen K."/>
            <person name="Hafez N."/>
            <person name="Hagopian D."/>
            <person name="Hagos B."/>
            <person name="Hall J."/>
            <person name="Hatcher B."/>
            <person name="Heller A."/>
            <person name="Higgins H."/>
            <person name="Honan T."/>
            <person name="Horn A."/>
            <person name="Houde N."/>
            <person name="Hughes L."/>
            <person name="Hulme W."/>
            <person name="Husby E."/>
            <person name="Iliev I."/>
            <person name="Jaffe D."/>
            <person name="Jones C."/>
            <person name="Kamal M."/>
            <person name="Kamat A."/>
            <person name="Kamvysselis M."/>
            <person name="Karlsson E."/>
            <person name="Kells C."/>
            <person name="Kieu A."/>
            <person name="Kisner P."/>
            <person name="Kodira C."/>
            <person name="Kulbokas E."/>
            <person name="Labutti K."/>
            <person name="Lama D."/>
            <person name="Landers T."/>
            <person name="Leger J."/>
            <person name="Levine S."/>
            <person name="Lewis D."/>
            <person name="Lewis T."/>
            <person name="Lindblad-toh K."/>
            <person name="Liu X."/>
            <person name="Lokyitsang T."/>
            <person name="Lokyitsang Y."/>
            <person name="Lucien O."/>
            <person name="Lui A."/>
            <person name="Ma L.J."/>
            <person name="Mabbitt R."/>
            <person name="Macdonald J."/>
            <person name="Maclean C."/>
            <person name="Major J."/>
            <person name="Manning J."/>
            <person name="Marabella R."/>
            <person name="Maru K."/>
            <person name="Matthews C."/>
            <person name="Mauceli E."/>
            <person name="Mccarthy M."/>
            <person name="Mcdonough S."/>
            <person name="Mcghee T."/>
            <person name="Meldrim J."/>
            <person name="Meneus L."/>
            <person name="Mesirov J."/>
            <person name="Mihalev A."/>
            <person name="Mihova T."/>
            <person name="Mikkelsen T."/>
            <person name="Mlenga V."/>
            <person name="Moru K."/>
            <person name="Mozes J."/>
            <person name="Mulrain L."/>
            <person name="Munson G."/>
            <person name="Naylor J."/>
            <person name="Newes C."/>
            <person name="Nguyen C."/>
            <person name="Nguyen N."/>
            <person name="Nguyen T."/>
            <person name="Nicol R."/>
            <person name="Nielsen C."/>
            <person name="Nizzari M."/>
            <person name="Norbu C."/>
            <person name="Norbu N."/>
            <person name="O'donnell P."/>
            <person name="Okoawo O."/>
            <person name="O'leary S."/>
            <person name="Omotosho B."/>
            <person name="O'neill K."/>
            <person name="Osman S."/>
            <person name="Parker S."/>
            <person name="Perrin D."/>
            <person name="Phunkhang P."/>
            <person name="Piqani B."/>
            <person name="Purcell S."/>
            <person name="Rachupka T."/>
            <person name="Ramasamy U."/>
            <person name="Rameau R."/>
            <person name="Ray V."/>
            <person name="Raymond C."/>
            <person name="Retta R."/>
            <person name="Richardson S."/>
            <person name="Rise C."/>
            <person name="Rodriguez J."/>
            <person name="Rogers J."/>
            <person name="Rogov P."/>
            <person name="Rutman M."/>
            <person name="Schupbach R."/>
            <person name="Seaman C."/>
            <person name="Settipalli S."/>
            <person name="Sharpe T."/>
            <person name="Sheridan J."/>
            <person name="Sherpa N."/>
            <person name="Shi J."/>
            <person name="Smirnov S."/>
            <person name="Smith C."/>
            <person name="Sougnez C."/>
            <person name="Spencer B."/>
            <person name="Stalker J."/>
            <person name="Stange-thomann N."/>
            <person name="Stavropoulos S."/>
            <person name="Stetson K."/>
            <person name="Stone C."/>
            <person name="Stone S."/>
            <person name="Stubbs M."/>
            <person name="Talamas J."/>
            <person name="Tchuinga P."/>
            <person name="Tenzing P."/>
            <person name="Tesfaye S."/>
            <person name="Theodore J."/>
            <person name="Thoulutsang Y."/>
            <person name="Topham K."/>
            <person name="Towey S."/>
            <person name="Tsamla T."/>
            <person name="Tsomo N."/>
            <person name="Vallee D."/>
            <person name="Vassiliev H."/>
            <person name="Venkataraman V."/>
            <person name="Vinson J."/>
            <person name="Vo A."/>
            <person name="Wade C."/>
            <person name="Wang S."/>
            <person name="Wangchuk T."/>
            <person name="Wangdi T."/>
            <person name="Whittaker C."/>
            <person name="Wilkinson J."/>
            <person name="Wu Y."/>
            <person name="Wyman D."/>
            <person name="Yadav S."/>
            <person name="Yang S."/>
            <person name="Yang X."/>
            <person name="Yeager S."/>
            <person name="Yee E."/>
            <person name="Young G."/>
            <person name="Zainoun J."/>
            <person name="Zembeck L."/>
            <person name="Zimmer A."/>
            <person name="Zody M."/>
            <person name="Lander E."/>
        </authorList>
    </citation>
    <scope>NUCLEOTIDE SEQUENCE [LARGE SCALE GENOMIC DNA]</scope>
</reference>
<protein>
    <submittedName>
        <fullName evidence="2">Uncharacterized protein</fullName>
    </submittedName>
</protein>
<dbReference type="GO" id="GO:0005768">
    <property type="term" value="C:endosome"/>
    <property type="evidence" value="ECO:0007669"/>
    <property type="project" value="TreeGrafter"/>
</dbReference>
<organism evidence="2 3">
    <name type="scientific">Ciona savignyi</name>
    <name type="common">Pacific transparent sea squirt</name>
    <dbReference type="NCBI Taxonomy" id="51511"/>
    <lineage>
        <taxon>Eukaryota</taxon>
        <taxon>Metazoa</taxon>
        <taxon>Chordata</taxon>
        <taxon>Tunicata</taxon>
        <taxon>Ascidiacea</taxon>
        <taxon>Phlebobranchia</taxon>
        <taxon>Cionidae</taxon>
        <taxon>Ciona</taxon>
    </lineage>
</organism>
<dbReference type="GO" id="GO:0000323">
    <property type="term" value="C:lytic vacuole"/>
    <property type="evidence" value="ECO:0007669"/>
    <property type="project" value="TreeGrafter"/>
</dbReference>
<dbReference type="Pfam" id="PF10186">
    <property type="entry name" value="ATG14"/>
    <property type="match status" value="1"/>
</dbReference>
<dbReference type="AlphaFoldDB" id="H2YQI5"/>
<evidence type="ECO:0000313" key="3">
    <source>
        <dbReference type="Proteomes" id="UP000007875"/>
    </source>
</evidence>
<dbReference type="FunCoup" id="H2YQI5">
    <property type="interactions" value="113"/>
</dbReference>
<accession>H2YQI5</accession>
<dbReference type="InParanoid" id="H2YQI5"/>
<name>H2YQI5_CIOSA</name>
<dbReference type="STRING" id="51511.ENSCSAVP00000007593"/>
<dbReference type="Ensembl" id="ENSCSAVT00000007692.1">
    <property type="protein sequence ID" value="ENSCSAVP00000007593.1"/>
    <property type="gene ID" value="ENSCSAVG00000004541.1"/>
</dbReference>
<dbReference type="HOGENOM" id="CLU_713630_0_0_1"/>
<evidence type="ECO:0000256" key="1">
    <source>
        <dbReference type="ARBA" id="ARBA00023054"/>
    </source>
</evidence>
<dbReference type="PANTHER" id="PTHR15157">
    <property type="entry name" value="UV RADIATION RESISTANCE-ASSOCIATED GENE PROTEIN"/>
    <property type="match status" value="1"/>
</dbReference>
<dbReference type="eggNOG" id="KOG2896">
    <property type="taxonomic scope" value="Eukaryota"/>
</dbReference>
<dbReference type="GO" id="GO:0000149">
    <property type="term" value="F:SNARE binding"/>
    <property type="evidence" value="ECO:0007669"/>
    <property type="project" value="TreeGrafter"/>
</dbReference>
<dbReference type="GO" id="GO:0035493">
    <property type="term" value="P:SNARE complex assembly"/>
    <property type="evidence" value="ECO:0007669"/>
    <property type="project" value="TreeGrafter"/>
</dbReference>
<keyword evidence="1" id="KW-0175">Coiled coil</keyword>
<keyword evidence="3" id="KW-1185">Reference proteome</keyword>
<sequence>MYMICGVKLPNSESFNSKEDGDTSVALGYTAQLLNLISQFLLVPLRYQIIQQGSHSSIFDHVTDKLNEKERIFPIYVRGSKDRFLFEYGVFLLNKNIAQLRYYCGLGTQDLRPTLHNIRALLQDRLGAKPISLGSSYVYNSNSADLPLTLMGTEKQSDPNRAVNVGENLKRNLHYPSDTILQNAESRNTCFTSLRDELFGLTSEVKRLNDNLPQLNDPQNAPNQLRSLLPNQLNFKSESVDSILPNSSATRTQLTGLEEFSQLNESIVAKKNHASARAELFATNSIDHKSNQDAQLFEPNSLPEREAVFSGLASNPHNIQLCTNSSLNSFKVLKDIGVIDFPMSKDNFYMDSLSDRSTHVSNKGLSVQFTNSSQKTNYSQSGDLDLC</sequence>
<dbReference type="InterPro" id="IPR018791">
    <property type="entry name" value="UV_resistance/autophagy_Atg14"/>
</dbReference>
<dbReference type="Proteomes" id="UP000007875">
    <property type="component" value="Unassembled WGS sequence"/>
</dbReference>
<reference evidence="2" key="2">
    <citation type="submission" date="2025-08" db="UniProtKB">
        <authorList>
            <consortium name="Ensembl"/>
        </authorList>
    </citation>
    <scope>IDENTIFICATION</scope>
</reference>